<keyword evidence="6" id="KW-0925">Oxylipin biosynthesis</keyword>
<dbReference type="GO" id="GO:0020037">
    <property type="term" value="F:heme binding"/>
    <property type="evidence" value="ECO:0007669"/>
    <property type="project" value="InterPro"/>
</dbReference>
<dbReference type="PRINTS" id="PR00457">
    <property type="entry name" value="ANPEROXIDASE"/>
</dbReference>
<keyword evidence="13" id="KW-0275">Fatty acid biosynthesis</keyword>
<evidence type="ECO:0000256" key="9">
    <source>
        <dbReference type="ARBA" id="ARBA00022964"/>
    </source>
</evidence>
<keyword evidence="3 15" id="KW-0575">Peroxidase</keyword>
<evidence type="ECO:0000256" key="8">
    <source>
        <dbReference type="ARBA" id="ARBA00022832"/>
    </source>
</evidence>
<dbReference type="CDD" id="cd09818">
    <property type="entry name" value="PIOX_like"/>
    <property type="match status" value="1"/>
</dbReference>
<evidence type="ECO:0000256" key="14">
    <source>
        <dbReference type="PIRSR" id="PIRSR619791-2"/>
    </source>
</evidence>
<dbReference type="InterPro" id="IPR037120">
    <property type="entry name" value="Haem_peroxidase_sf_animal"/>
</dbReference>
<feature type="binding site" description="axial binding residue" evidence="14">
    <location>
        <position position="382"/>
    </location>
    <ligand>
        <name>heme b</name>
        <dbReference type="ChEBI" id="CHEBI:60344"/>
    </ligand>
    <ligandPart>
        <name>Fe</name>
        <dbReference type="ChEBI" id="CHEBI:18248"/>
    </ligandPart>
</feature>
<dbReference type="InterPro" id="IPR010255">
    <property type="entry name" value="Haem_peroxidase_sf"/>
</dbReference>
<dbReference type="OrthoDB" id="823504at2759"/>
<evidence type="ECO:0000256" key="11">
    <source>
        <dbReference type="ARBA" id="ARBA00023004"/>
    </source>
</evidence>
<keyword evidence="7" id="KW-0611">Plant defense</keyword>
<dbReference type="PANTHER" id="PTHR11903:SF11">
    <property type="entry name" value="ALPHA-DIOXYGENASE 1"/>
    <property type="match status" value="1"/>
</dbReference>
<dbReference type="PANTHER" id="PTHR11903">
    <property type="entry name" value="PROSTAGLANDIN G/H SYNTHASE"/>
    <property type="match status" value="1"/>
</dbReference>
<dbReference type="EMBL" id="KQ947411">
    <property type="protein sequence ID" value="KUJ19503.1"/>
    <property type="molecule type" value="Genomic_DNA"/>
</dbReference>
<dbReference type="GO" id="GO:0016702">
    <property type="term" value="F:oxidoreductase activity, acting on single donors with incorporation of molecular oxygen, incorporation of two atoms of oxygen"/>
    <property type="evidence" value="ECO:0007669"/>
    <property type="project" value="TreeGrafter"/>
</dbReference>
<dbReference type="GO" id="GO:0004601">
    <property type="term" value="F:peroxidase activity"/>
    <property type="evidence" value="ECO:0007669"/>
    <property type="project" value="UniProtKB-KW"/>
</dbReference>
<dbReference type="GO" id="GO:0006952">
    <property type="term" value="P:defense response"/>
    <property type="evidence" value="ECO:0007669"/>
    <property type="project" value="UniProtKB-KW"/>
</dbReference>
<evidence type="ECO:0000256" key="13">
    <source>
        <dbReference type="ARBA" id="ARBA00023160"/>
    </source>
</evidence>
<keyword evidence="4 14" id="KW-0349">Heme</keyword>
<name>A0A194XH62_MOLSC</name>
<keyword evidence="2" id="KW-0444">Lipid biosynthesis</keyword>
<dbReference type="RefSeq" id="XP_018073858.1">
    <property type="nucleotide sequence ID" value="XM_018222378.1"/>
</dbReference>
<evidence type="ECO:0000256" key="2">
    <source>
        <dbReference type="ARBA" id="ARBA00022516"/>
    </source>
</evidence>
<proteinExistence type="predicted"/>
<evidence type="ECO:0000256" key="7">
    <source>
        <dbReference type="ARBA" id="ARBA00022821"/>
    </source>
</evidence>
<organism evidence="15 16">
    <name type="scientific">Mollisia scopiformis</name>
    <name type="common">Conifer needle endophyte fungus</name>
    <name type="synonym">Phialocephala scopiformis</name>
    <dbReference type="NCBI Taxonomy" id="149040"/>
    <lineage>
        <taxon>Eukaryota</taxon>
        <taxon>Fungi</taxon>
        <taxon>Dikarya</taxon>
        <taxon>Ascomycota</taxon>
        <taxon>Pezizomycotina</taxon>
        <taxon>Leotiomycetes</taxon>
        <taxon>Helotiales</taxon>
        <taxon>Mollisiaceae</taxon>
        <taxon>Mollisia</taxon>
    </lineage>
</organism>
<gene>
    <name evidence="15" type="ORF">LY89DRAFT_780430</name>
</gene>
<dbReference type="InParanoid" id="A0A194XH62"/>
<keyword evidence="10" id="KW-0560">Oxidoreductase</keyword>
<evidence type="ECO:0000256" key="12">
    <source>
        <dbReference type="ARBA" id="ARBA00023098"/>
    </source>
</evidence>
<accession>A0A194XH62</accession>
<keyword evidence="8" id="KW-0276">Fatty acid metabolism</keyword>
<dbReference type="InterPro" id="IPR019791">
    <property type="entry name" value="Haem_peroxidase_animal"/>
</dbReference>
<dbReference type="Proteomes" id="UP000070700">
    <property type="component" value="Unassembled WGS sequence"/>
</dbReference>
<dbReference type="PROSITE" id="PS50292">
    <property type="entry name" value="PEROXIDASE_3"/>
    <property type="match status" value="1"/>
</dbReference>
<keyword evidence="12" id="KW-0443">Lipid metabolism</keyword>
<dbReference type="GO" id="GO:0046872">
    <property type="term" value="F:metal ion binding"/>
    <property type="evidence" value="ECO:0007669"/>
    <property type="project" value="UniProtKB-KW"/>
</dbReference>
<sequence length="625" mass="70175">MAKITFLNSILVGVYNGVNALIPWHKLPTFLGVGNLLAYRIVLEAENLYDVYPDASYQGTEATCPMKDSRYVTARNSDGLFNDEAQPMMGCVGMRFGRNVPREHAKKPTDAELLTPSPRLVSDRLLARAEFKPATIVNLLAAAWIQFQVHDWVFHETYAPGENDIEIPLPAGDTWPSGHMKIFRTKPDITLDETDKISPGYKNTSTAWWDASQIYGENEVATTALRGDAVNGKLKMTKEGMEDFLPRDKDNLPMTGFNQNWWLGLELLHTLFALEHNAICDVLHKNNPEWPSDQIFDTARLVNCALMAKIHTTEWTPAILDHPTINSALHANWWGIIGEKIHKMFGRISKNEVIGGIPGSGVNLNGVPYTLTEEFVSVYRLHPLIPDNIAFFKTTSGAHVRTTPIADCVFSKAQDAFNKETDMGDVFYSFGINYPGAITHNNTPNFMRNLVTPDGVLRDISSVDILRDRERGVPRYCEFRRLFHMKAPKTFLDLVGGKEQQALADTLAEIYEDDIEKVDLQVGMFCEPLPKGFGFSDTAFRVFILMASRRIQSDRFLAGDGWTEEVYSKEGMAHVQNETMISVLLRHFPELKPALLGKDNAFRPWIKVGTSADYKGVETLDPAAK</sequence>
<dbReference type="GO" id="GO:0006633">
    <property type="term" value="P:fatty acid biosynthetic process"/>
    <property type="evidence" value="ECO:0007669"/>
    <property type="project" value="UniProtKB-KW"/>
</dbReference>
<comment type="cofactor">
    <cofactor evidence="1">
        <name>Ca(2+)</name>
        <dbReference type="ChEBI" id="CHEBI:29108"/>
    </cofactor>
</comment>
<evidence type="ECO:0000256" key="1">
    <source>
        <dbReference type="ARBA" id="ARBA00001913"/>
    </source>
</evidence>
<dbReference type="AlphaFoldDB" id="A0A194XH62"/>
<evidence type="ECO:0000313" key="16">
    <source>
        <dbReference type="Proteomes" id="UP000070700"/>
    </source>
</evidence>
<dbReference type="InterPro" id="IPR034815">
    <property type="entry name" value="A_dioxygenase"/>
</dbReference>
<dbReference type="Pfam" id="PF03098">
    <property type="entry name" value="An_peroxidase"/>
    <property type="match status" value="1"/>
</dbReference>
<evidence type="ECO:0000256" key="10">
    <source>
        <dbReference type="ARBA" id="ARBA00023002"/>
    </source>
</evidence>
<dbReference type="KEGG" id="psco:LY89DRAFT_780430"/>
<dbReference type="Gene3D" id="1.10.640.10">
    <property type="entry name" value="Haem peroxidase domain superfamily, animal type"/>
    <property type="match status" value="1"/>
</dbReference>
<evidence type="ECO:0000256" key="5">
    <source>
        <dbReference type="ARBA" id="ARBA00022723"/>
    </source>
</evidence>
<keyword evidence="16" id="KW-1185">Reference proteome</keyword>
<dbReference type="InterPro" id="IPR050783">
    <property type="entry name" value="Oxylipin_biosynth_metab"/>
</dbReference>
<evidence type="ECO:0000256" key="6">
    <source>
        <dbReference type="ARBA" id="ARBA00022767"/>
    </source>
</evidence>
<keyword evidence="9" id="KW-0223">Dioxygenase</keyword>
<dbReference type="SUPFAM" id="SSF48113">
    <property type="entry name" value="Heme-dependent peroxidases"/>
    <property type="match status" value="1"/>
</dbReference>
<dbReference type="STRING" id="149040.A0A194XH62"/>
<evidence type="ECO:0000256" key="3">
    <source>
        <dbReference type="ARBA" id="ARBA00022559"/>
    </source>
</evidence>
<reference evidence="15 16" key="1">
    <citation type="submission" date="2015-10" db="EMBL/GenBank/DDBJ databases">
        <title>Full genome of DAOMC 229536 Phialocephala scopiformis, a fungal endophyte of spruce producing the potent anti-insectan compound rugulosin.</title>
        <authorList>
            <consortium name="DOE Joint Genome Institute"/>
            <person name="Walker A.K."/>
            <person name="Frasz S.L."/>
            <person name="Seifert K.A."/>
            <person name="Miller J.D."/>
            <person name="Mondo S.J."/>
            <person name="Labutti K."/>
            <person name="Lipzen A."/>
            <person name="Dockter R."/>
            <person name="Kennedy M."/>
            <person name="Grigoriev I.V."/>
            <person name="Spatafora J.W."/>
        </authorList>
    </citation>
    <scope>NUCLEOTIDE SEQUENCE [LARGE SCALE GENOMIC DNA]</scope>
    <source>
        <strain evidence="15 16">CBS 120377</strain>
    </source>
</reference>
<keyword evidence="11 14" id="KW-0408">Iron</keyword>
<evidence type="ECO:0000313" key="15">
    <source>
        <dbReference type="EMBL" id="KUJ19503.1"/>
    </source>
</evidence>
<evidence type="ECO:0000256" key="4">
    <source>
        <dbReference type="ARBA" id="ARBA00022617"/>
    </source>
</evidence>
<dbReference type="GO" id="GO:0031408">
    <property type="term" value="P:oxylipin biosynthetic process"/>
    <property type="evidence" value="ECO:0007669"/>
    <property type="project" value="UniProtKB-KW"/>
</dbReference>
<dbReference type="GeneID" id="28832104"/>
<protein>
    <submittedName>
        <fullName evidence="15">Heme peroxidase</fullName>
    </submittedName>
</protein>
<keyword evidence="5 14" id="KW-0479">Metal-binding</keyword>
<dbReference type="GO" id="GO:0006979">
    <property type="term" value="P:response to oxidative stress"/>
    <property type="evidence" value="ECO:0007669"/>
    <property type="project" value="InterPro"/>
</dbReference>